<evidence type="ECO:0000256" key="1">
    <source>
        <dbReference type="ARBA" id="ARBA00022741"/>
    </source>
</evidence>
<dbReference type="EMBL" id="KM236245">
    <property type="protein sequence ID" value="AIW03213.1"/>
    <property type="molecule type" value="Genomic_DNA"/>
</dbReference>
<dbReference type="CDD" id="cd01127">
    <property type="entry name" value="TrwB_TraG_TraD_VirD4"/>
    <property type="match status" value="1"/>
</dbReference>
<feature type="domain" description="FtsK" evidence="3">
    <location>
        <begin position="411"/>
        <end position="595"/>
    </location>
</feature>
<organism evidence="4 5">
    <name type="scientific">Bacillus phage Mater</name>
    <dbReference type="NCBI Taxonomy" id="1540090"/>
    <lineage>
        <taxon>Viruses</taxon>
        <taxon>Duplodnaviria</taxon>
        <taxon>Heunggongvirae</taxon>
        <taxon>Uroviricota</taxon>
        <taxon>Caudoviricetes</taxon>
        <taxon>Herelleviridae</taxon>
        <taxon>Bastillevirinae</taxon>
        <taxon>Matervirus</taxon>
        <taxon>Matervirus mater</taxon>
    </lineage>
</organism>
<accession>A0A0A0RUH6</accession>
<sequence>MIKIKRNHQNVANFFVQTEEVKEPIGQILAQSTYDGVFGFELSLYEDHMKTMVMSPAYIRLSEERSADSYRDIPTSEFKAYEGYLLEPFIFPLKEGHMGSVLEELENMYLREGEMVLVQWLFRKTNEWRDKAFNMYESYLNGNDRPAASGIGRKFQDKMLGALGRIHPIGPNEFLIPAEEKICGNGYQFQLRIAIKSERTEEIKTEIEDMLSQHDSYNSIRLAKSLDKKFTSLYEDCILSYYAKDQIMSEGEFASVIGTKAAAAPVKTMTPVADMGKALQFLPVYPRKEIEPDEAWFGKIANALKRVKLISEARLYDKQITAGVRLTVIQSKIPSETNITNIQRKMMDIRAVLGIPSINIEQGNGPETVQFVIPNDKPTIISLRELLDSDEFSTFAAENDLAFAIGVDEINQPLYLSLTKLVHLLVAGTTGSGKSVFLNALIVSLLVTHTPDQLQFIMIDPKSVELQQYRDFPHVRTVITNTDEAYSVLERLVDDMETRYSMFVEAGVRDITVYNKKVEEKMPYIVCVIDEFADLMDTNSEVEGLVARLAQKARAAGIHLVIATQRPSVDIISGRIKAVLPNAISFNLKSNTNYKTVFGKGLPDGLKLLGKGDGIAAIEGASKEFQRFQSPMVSPDEVIEADVYENLIEYYKGNTVAIEAPSEDIVEVVEEIREEVVSEEVIEVEEETLLDRAKKIIATTKETRITKVRGLLEVKQDTVAELFEQLIEEGWLLKHKSKSKGYELIATEEMMNKYLNE</sequence>
<dbReference type="InterPro" id="IPR002543">
    <property type="entry name" value="FtsK_dom"/>
</dbReference>
<dbReference type="PANTHER" id="PTHR22683">
    <property type="entry name" value="SPORULATION PROTEIN RELATED"/>
    <property type="match status" value="1"/>
</dbReference>
<dbReference type="InterPro" id="IPR050206">
    <property type="entry name" value="FtsK/SpoIIIE/SftA"/>
</dbReference>
<dbReference type="SUPFAM" id="SSF52540">
    <property type="entry name" value="P-loop containing nucleoside triphosphate hydrolases"/>
    <property type="match status" value="1"/>
</dbReference>
<dbReference type="InterPro" id="IPR027417">
    <property type="entry name" value="P-loop_NTPase"/>
</dbReference>
<dbReference type="InterPro" id="IPR003593">
    <property type="entry name" value="AAA+_ATPase"/>
</dbReference>
<name>A0A0A0RUH6_9CAUD</name>
<dbReference type="SMART" id="SM00382">
    <property type="entry name" value="AAA"/>
    <property type="match status" value="1"/>
</dbReference>
<dbReference type="Proteomes" id="UP000030206">
    <property type="component" value="Segment"/>
</dbReference>
<protein>
    <submittedName>
        <fullName evidence="4">FtsK/SpoIIIE protein</fullName>
    </submittedName>
</protein>
<dbReference type="GO" id="GO:0005524">
    <property type="term" value="F:ATP binding"/>
    <property type="evidence" value="ECO:0007669"/>
    <property type="project" value="UniProtKB-KW"/>
</dbReference>
<dbReference type="RefSeq" id="YP_009151015.1">
    <property type="nucleotide sequence ID" value="NC_027366.1"/>
</dbReference>
<evidence type="ECO:0000313" key="4">
    <source>
        <dbReference type="EMBL" id="AIW03213.1"/>
    </source>
</evidence>
<evidence type="ECO:0000313" key="5">
    <source>
        <dbReference type="Proteomes" id="UP000030206"/>
    </source>
</evidence>
<evidence type="ECO:0000256" key="2">
    <source>
        <dbReference type="ARBA" id="ARBA00022840"/>
    </source>
</evidence>
<dbReference type="Gene3D" id="3.40.50.300">
    <property type="entry name" value="P-loop containing nucleotide triphosphate hydrolases"/>
    <property type="match status" value="1"/>
</dbReference>
<keyword evidence="5" id="KW-1185">Reference proteome</keyword>
<evidence type="ECO:0000259" key="3">
    <source>
        <dbReference type="PROSITE" id="PS50901"/>
    </source>
</evidence>
<dbReference type="PROSITE" id="PS50901">
    <property type="entry name" value="FTSK"/>
    <property type="match status" value="1"/>
</dbReference>
<keyword evidence="2" id="KW-0067">ATP-binding</keyword>
<reference evidence="4 5" key="1">
    <citation type="submission" date="2014-07" db="EMBL/GenBank/DDBJ databases">
        <title>Complete Genome of Bacillus megaterium Myophage Mater.</title>
        <authorList>
            <person name="Lancaster J.C."/>
            <person name="Hodde M.K."/>
            <person name="Hernandez A.C."/>
            <person name="Everett G.F.K."/>
        </authorList>
    </citation>
    <scope>NUCLEOTIDE SEQUENCE [LARGE SCALE GENOMIC DNA]</scope>
</reference>
<keyword evidence="1" id="KW-0547">Nucleotide-binding</keyword>
<dbReference type="GO" id="GO:0003677">
    <property type="term" value="F:DNA binding"/>
    <property type="evidence" value="ECO:0007669"/>
    <property type="project" value="InterPro"/>
</dbReference>
<dbReference type="GeneID" id="24606955"/>
<dbReference type="Pfam" id="PF01580">
    <property type="entry name" value="FtsK_SpoIIIE"/>
    <property type="match status" value="1"/>
</dbReference>
<dbReference type="OrthoDB" id="485at10239"/>
<dbReference type="PANTHER" id="PTHR22683:SF41">
    <property type="entry name" value="DNA TRANSLOCASE FTSK"/>
    <property type="match status" value="1"/>
</dbReference>
<proteinExistence type="predicted"/>
<dbReference type="KEGG" id="vg:24606955"/>
<gene>
    <name evidence="4" type="ORF">CPT_Mater56</name>
</gene>